<name>A0A840WYF6_9RHOB</name>
<evidence type="ECO:0000256" key="1">
    <source>
        <dbReference type="ARBA" id="ARBA00005369"/>
    </source>
</evidence>
<gene>
    <name evidence="4" type="ORF">FHS89_001426</name>
</gene>
<comment type="similarity">
    <text evidence="1">Belongs to the methyltransferase superfamily. L-isoaspartyl/D-aspartyl protein methyltransferase family.</text>
</comment>
<dbReference type="InterPro" id="IPR000682">
    <property type="entry name" value="PCMT"/>
</dbReference>
<dbReference type="GO" id="GO:0032259">
    <property type="term" value="P:methylation"/>
    <property type="evidence" value="ECO:0007669"/>
    <property type="project" value="UniProtKB-KW"/>
</dbReference>
<dbReference type="PANTHER" id="PTHR11579">
    <property type="entry name" value="PROTEIN-L-ISOASPARTATE O-METHYLTRANSFERASE"/>
    <property type="match status" value="1"/>
</dbReference>
<dbReference type="GO" id="GO:0004719">
    <property type="term" value="F:protein-L-isoaspartate (D-aspartate) O-methyltransferase activity"/>
    <property type="evidence" value="ECO:0007669"/>
    <property type="project" value="InterPro"/>
</dbReference>
<dbReference type="InterPro" id="IPR029063">
    <property type="entry name" value="SAM-dependent_MTases_sf"/>
</dbReference>
<evidence type="ECO:0000313" key="5">
    <source>
        <dbReference type="Proteomes" id="UP000553766"/>
    </source>
</evidence>
<proteinExistence type="inferred from homology"/>
<dbReference type="SUPFAM" id="SSF53335">
    <property type="entry name" value="S-adenosyl-L-methionine-dependent methyltransferases"/>
    <property type="match status" value="1"/>
</dbReference>
<dbReference type="GO" id="GO:0005737">
    <property type="term" value="C:cytoplasm"/>
    <property type="evidence" value="ECO:0007669"/>
    <property type="project" value="TreeGrafter"/>
</dbReference>
<dbReference type="PANTHER" id="PTHR11579:SF18">
    <property type="entry name" value="PROTEIN-L-ISOASPARTATE O-METHYLTRANSFERASE"/>
    <property type="match status" value="1"/>
</dbReference>
<dbReference type="CDD" id="cd02440">
    <property type="entry name" value="AdoMet_MTases"/>
    <property type="match status" value="1"/>
</dbReference>
<dbReference type="Proteomes" id="UP000553766">
    <property type="component" value="Unassembled WGS sequence"/>
</dbReference>
<reference evidence="4 5" key="1">
    <citation type="submission" date="2020-08" db="EMBL/GenBank/DDBJ databases">
        <title>Genomic Encyclopedia of Type Strains, Phase IV (KMG-IV): sequencing the most valuable type-strain genomes for metagenomic binning, comparative biology and taxonomic classification.</title>
        <authorList>
            <person name="Goeker M."/>
        </authorList>
    </citation>
    <scope>NUCLEOTIDE SEQUENCE [LARGE SCALE GENOMIC DNA]</scope>
    <source>
        <strain evidence="4 5">DSM 103377</strain>
    </source>
</reference>
<dbReference type="EMBL" id="JACIJS010000004">
    <property type="protein sequence ID" value="MBB5515414.1"/>
    <property type="molecule type" value="Genomic_DNA"/>
</dbReference>
<keyword evidence="4" id="KW-0489">Methyltransferase</keyword>
<keyword evidence="5" id="KW-1185">Reference proteome</keyword>
<evidence type="ECO:0000256" key="3">
    <source>
        <dbReference type="ARBA" id="ARBA00030757"/>
    </source>
</evidence>
<organism evidence="4 5">
    <name type="scientific">Rubricella aquisinus</name>
    <dbReference type="NCBI Taxonomy" id="2028108"/>
    <lineage>
        <taxon>Bacteria</taxon>
        <taxon>Pseudomonadati</taxon>
        <taxon>Pseudomonadota</taxon>
        <taxon>Alphaproteobacteria</taxon>
        <taxon>Rhodobacterales</taxon>
        <taxon>Paracoccaceae</taxon>
        <taxon>Rubricella</taxon>
    </lineage>
</organism>
<keyword evidence="4" id="KW-0808">Transferase</keyword>
<dbReference type="RefSeq" id="WP_184010009.1">
    <property type="nucleotide sequence ID" value="NZ_JACIJS010000004.1"/>
</dbReference>
<dbReference type="Pfam" id="PF01135">
    <property type="entry name" value="PCMT"/>
    <property type="match status" value="1"/>
</dbReference>
<dbReference type="AlphaFoldDB" id="A0A840WYF6"/>
<comment type="caution">
    <text evidence="4">The sequence shown here is derived from an EMBL/GenBank/DDBJ whole genome shotgun (WGS) entry which is preliminary data.</text>
</comment>
<evidence type="ECO:0000256" key="2">
    <source>
        <dbReference type="ARBA" id="ARBA00013346"/>
    </source>
</evidence>
<sequence>MSDFAAARTAMVDCQVRPSDVTRYPIISAMLSVPREEFVPSDMRSVAYAGEDISLSADRSILAPRTFAKMLDALALSGNELVLDIGAGYGYSTAVIAHMAQAVIGLEEVESLATAATTALSAAGADNAVIETGPLAEGAAAHGPYDAMVVQGAVEELPQAIVDQLRPDGRIVMLKAEGALCYAVLGVKGARGVSWRRIFDATAPVLPGFSKAPTFVF</sequence>
<dbReference type="Gene3D" id="3.40.50.150">
    <property type="entry name" value="Vaccinia Virus protein VP39"/>
    <property type="match status" value="1"/>
</dbReference>
<protein>
    <recommendedName>
        <fullName evidence="2">Protein-L-isoaspartate O-methyltransferase</fullName>
    </recommendedName>
    <alternativeName>
        <fullName evidence="3">Protein L-isoaspartyl methyltransferase</fullName>
    </alternativeName>
</protein>
<accession>A0A840WYF6</accession>
<evidence type="ECO:0000313" key="4">
    <source>
        <dbReference type="EMBL" id="MBB5515414.1"/>
    </source>
</evidence>